<dbReference type="GeneID" id="36576058"/>
<dbReference type="InParanoid" id="A0A2T3BBJ4"/>
<feature type="domain" description="Fumarylacetoacetase-like C-terminal" evidence="3">
    <location>
        <begin position="78"/>
        <end position="284"/>
    </location>
</feature>
<dbReference type="OrthoDB" id="411064at2759"/>
<dbReference type="EMBL" id="KZ679007">
    <property type="protein sequence ID" value="PSS25695.1"/>
    <property type="molecule type" value="Genomic_DNA"/>
</dbReference>
<dbReference type="InterPro" id="IPR036663">
    <property type="entry name" value="Fumarylacetoacetase_C_sf"/>
</dbReference>
<protein>
    <recommendedName>
        <fullName evidence="3">Fumarylacetoacetase-like C-terminal domain-containing protein</fullName>
    </recommendedName>
</protein>
<reference evidence="4 5" key="1">
    <citation type="journal article" date="2018" name="New Phytol.">
        <title>Comparative genomics and transcriptomics depict ericoid mycorrhizal fungi as versatile saprotrophs and plant mutualists.</title>
        <authorList>
            <person name="Martino E."/>
            <person name="Morin E."/>
            <person name="Grelet G.A."/>
            <person name="Kuo A."/>
            <person name="Kohler A."/>
            <person name="Daghino S."/>
            <person name="Barry K.W."/>
            <person name="Cichocki N."/>
            <person name="Clum A."/>
            <person name="Dockter R.B."/>
            <person name="Hainaut M."/>
            <person name="Kuo R.C."/>
            <person name="LaButti K."/>
            <person name="Lindahl B.D."/>
            <person name="Lindquist E.A."/>
            <person name="Lipzen A."/>
            <person name="Khouja H.R."/>
            <person name="Magnuson J."/>
            <person name="Murat C."/>
            <person name="Ohm R.A."/>
            <person name="Singer S.W."/>
            <person name="Spatafora J.W."/>
            <person name="Wang M."/>
            <person name="Veneault-Fourrey C."/>
            <person name="Henrissat B."/>
            <person name="Grigoriev I.V."/>
            <person name="Martin F.M."/>
            <person name="Perotto S."/>
        </authorList>
    </citation>
    <scope>NUCLEOTIDE SEQUENCE [LARGE SCALE GENOMIC DNA]</scope>
    <source>
        <strain evidence="4 5">ATCC 22711</strain>
    </source>
</reference>
<keyword evidence="2" id="KW-0479">Metal-binding</keyword>
<evidence type="ECO:0000256" key="2">
    <source>
        <dbReference type="ARBA" id="ARBA00022723"/>
    </source>
</evidence>
<evidence type="ECO:0000313" key="4">
    <source>
        <dbReference type="EMBL" id="PSS25695.1"/>
    </source>
</evidence>
<dbReference type="InterPro" id="IPR011234">
    <property type="entry name" value="Fumarylacetoacetase-like_C"/>
</dbReference>
<proteinExistence type="inferred from homology"/>
<dbReference type="PANTHER" id="PTHR11820">
    <property type="entry name" value="ACYLPYRUVASE"/>
    <property type="match status" value="1"/>
</dbReference>
<name>A0A2T3BBJ4_AMORE</name>
<sequence length="287" mass="31547">MAPSWTHLIRFIAEEDGQTHLGQIDSSKYPDVGLSAFKGERITAKVINGTIYDGVVTDRVLTVSKLLSPISQEQTPIIRCLGLNYRDHAKEANMPIPDYPVLFIKPRTALMGSYPEKIVVPKVAQDGSSDYEAELTIIISKTGKDIPEKDAMDYILGYTCGNDVSARTEQFRNSQWSFSKGMDSSAPIGPVLVSHSAIKDPHNVRIKAIHNGNVVQDSNTNEMIFSLPKTIAFLSQGTTLEQGTVIMTGTPPGIGCMRDPKVVLRHGDDMRVEIENIGTLINEIAYE</sequence>
<comment type="similarity">
    <text evidence="1">Belongs to the FAH family.</text>
</comment>
<dbReference type="GO" id="GO:0050163">
    <property type="term" value="F:oxaloacetate tautomerase activity"/>
    <property type="evidence" value="ECO:0007669"/>
    <property type="project" value="UniProtKB-ARBA"/>
</dbReference>
<dbReference type="GO" id="GO:0006107">
    <property type="term" value="P:oxaloacetate metabolic process"/>
    <property type="evidence" value="ECO:0007669"/>
    <property type="project" value="UniProtKB-ARBA"/>
</dbReference>
<dbReference type="AlphaFoldDB" id="A0A2T3BBJ4"/>
<dbReference type="PANTHER" id="PTHR11820:SF112">
    <property type="entry name" value="FUMARYLACETOACETATE HYDROLASE FAMILY PROTEIN (AFU_ORTHOLOGUE AFUA_1G02370)-RELATED"/>
    <property type="match status" value="1"/>
</dbReference>
<dbReference type="Pfam" id="PF01557">
    <property type="entry name" value="FAA_hydrolase"/>
    <property type="match status" value="1"/>
</dbReference>
<keyword evidence="5" id="KW-1185">Reference proteome</keyword>
<dbReference type="Proteomes" id="UP000241818">
    <property type="component" value="Unassembled WGS sequence"/>
</dbReference>
<dbReference type="Gene3D" id="3.90.850.10">
    <property type="entry name" value="Fumarylacetoacetase-like, C-terminal domain"/>
    <property type="match status" value="1"/>
</dbReference>
<dbReference type="STRING" id="857342.A0A2T3BBJ4"/>
<evidence type="ECO:0000313" key="5">
    <source>
        <dbReference type="Proteomes" id="UP000241818"/>
    </source>
</evidence>
<evidence type="ECO:0000259" key="3">
    <source>
        <dbReference type="Pfam" id="PF01557"/>
    </source>
</evidence>
<dbReference type="GO" id="GO:0046872">
    <property type="term" value="F:metal ion binding"/>
    <property type="evidence" value="ECO:0007669"/>
    <property type="project" value="UniProtKB-KW"/>
</dbReference>
<accession>A0A2T3BBJ4</accession>
<dbReference type="SUPFAM" id="SSF56529">
    <property type="entry name" value="FAH"/>
    <property type="match status" value="1"/>
</dbReference>
<organism evidence="4 5">
    <name type="scientific">Amorphotheca resinae ATCC 22711</name>
    <dbReference type="NCBI Taxonomy" id="857342"/>
    <lineage>
        <taxon>Eukaryota</taxon>
        <taxon>Fungi</taxon>
        <taxon>Dikarya</taxon>
        <taxon>Ascomycota</taxon>
        <taxon>Pezizomycotina</taxon>
        <taxon>Leotiomycetes</taxon>
        <taxon>Helotiales</taxon>
        <taxon>Amorphothecaceae</taxon>
        <taxon>Amorphotheca</taxon>
    </lineage>
</organism>
<gene>
    <name evidence="4" type="ORF">M430DRAFT_48123</name>
</gene>
<dbReference type="RefSeq" id="XP_024724294.1">
    <property type="nucleotide sequence ID" value="XM_024867977.1"/>
</dbReference>
<dbReference type="FunFam" id="3.90.850.10:FF:000002">
    <property type="entry name" value="2-hydroxyhepta-2,4-diene-1,7-dioate isomerase"/>
    <property type="match status" value="1"/>
</dbReference>
<evidence type="ECO:0000256" key="1">
    <source>
        <dbReference type="ARBA" id="ARBA00010211"/>
    </source>
</evidence>